<dbReference type="EMBL" id="CP003989">
    <property type="protein sequence ID" value="AGA32872.1"/>
    <property type="molecule type" value="Genomic_DNA"/>
</dbReference>
<keyword evidence="3" id="KW-1185">Reference proteome</keyword>
<sequence length="57" mass="6720">MQYPHCEAITQQQPEPDSRRYVGQNRNKRALSASAHRAPERLAAHRTYRTGYEPRIR</sequence>
<dbReference type="PATRIC" id="fig|1255043.3.peg.1210"/>
<feature type="region of interest" description="Disordered" evidence="1">
    <location>
        <begin position="1"/>
        <end position="57"/>
    </location>
</feature>
<name>L0DV49_THIND</name>
<gene>
    <name evidence="2" type="ordered locus">TVNIR_1197</name>
</gene>
<reference evidence="2" key="1">
    <citation type="submission" date="2015-12" db="EMBL/GenBank/DDBJ databases">
        <authorList>
            <person name="Tikhonova T.V."/>
            <person name="Pavlov A.R."/>
            <person name="Beletsky A.V."/>
            <person name="Mardanov A.V."/>
            <person name="Sorokin D.Y."/>
            <person name="Ravin N.V."/>
            <person name="Popov V.O."/>
        </authorList>
    </citation>
    <scope>NUCLEOTIDE SEQUENCE</scope>
    <source>
        <strain evidence="2">DSM 14787</strain>
    </source>
</reference>
<evidence type="ECO:0000313" key="3">
    <source>
        <dbReference type="Proteomes" id="UP000010809"/>
    </source>
</evidence>
<proteinExistence type="predicted"/>
<evidence type="ECO:0000256" key="1">
    <source>
        <dbReference type="SAM" id="MobiDB-lite"/>
    </source>
</evidence>
<accession>L0DV49</accession>
<dbReference type="STRING" id="1255043.TVNIR_1197"/>
<protein>
    <submittedName>
        <fullName evidence="2">Uncharacterized protein</fullName>
    </submittedName>
</protein>
<evidence type="ECO:0000313" key="2">
    <source>
        <dbReference type="EMBL" id="AGA32872.1"/>
    </source>
</evidence>
<dbReference type="Proteomes" id="UP000010809">
    <property type="component" value="Chromosome"/>
</dbReference>
<organism evidence="2 3">
    <name type="scientific">Thioalkalivibrio nitratireducens (strain DSM 14787 / UNIQEM 213 / ALEN2)</name>
    <dbReference type="NCBI Taxonomy" id="1255043"/>
    <lineage>
        <taxon>Bacteria</taxon>
        <taxon>Pseudomonadati</taxon>
        <taxon>Pseudomonadota</taxon>
        <taxon>Gammaproteobacteria</taxon>
        <taxon>Chromatiales</taxon>
        <taxon>Ectothiorhodospiraceae</taxon>
        <taxon>Thioalkalivibrio</taxon>
    </lineage>
</organism>
<dbReference type="AlphaFoldDB" id="L0DV49"/>
<dbReference type="HOGENOM" id="CLU_2995257_0_0_6"/>
<dbReference type="KEGG" id="tni:TVNIR_1197"/>